<evidence type="ECO:0000313" key="2">
    <source>
        <dbReference type="Proteomes" id="UP001173802"/>
    </source>
</evidence>
<keyword evidence="2" id="KW-1185">Reference proteome</keyword>
<comment type="caution">
    <text evidence="1">The sequence shown here is derived from an EMBL/GenBank/DDBJ whole genome shotgun (WGS) entry which is preliminary data.</text>
</comment>
<accession>A0ACC6FR19</accession>
<dbReference type="EMBL" id="JANURN010000002">
    <property type="protein sequence ID" value="MDL0081567.1"/>
    <property type="molecule type" value="Genomic_DNA"/>
</dbReference>
<dbReference type="Proteomes" id="UP001173802">
    <property type="component" value="Unassembled WGS sequence"/>
</dbReference>
<sequence>MLGFALLSCACVAHAAPFISLGDPPKYRDTSTFKAFDYTNPNAKKGGTLKAYALGSFSTLNAFSLEESAAGLELVYDTLMAQSMDEPYAQYALVASDVAIAPNHKSVIFTINPKARFSDGVAISAQDVGFSFDMMRQNPLYKQYYADISGYEILDSRRIKFLFTTSENKELPLILGQLSILPKHYYVRDGQNSYGKDPLQLPLGSGAYKLTRYEVGKLVEYRRDKNYWAENLPSRKGQFNFDVVRYEYYRDDTAALQGFLRHKYDFRIESAAKVWANGYRQSKDSAFSKLEIPHSLPSGMQGFFINLRKAPFDDPLVRRAMILAFNFEWSNENLFFSQYQRTTSFFNHSIFASTPSLSSDQLELLRVCKVDPATLSHLQKPYTIPTAPSLQDERENLKKARDLLRQAGYVVQNNQAYKNGIPLRFTLLLDNPAFERLAIRYARNLARLGITMEIQKLDSSQYANRVKSFDYEMIVGIIPQSLSPGNEQRYFFGSLSADTQGSRNYSGVKSALVDCLIDRLINAQDRDSLVLATRTLDRVLLELDIVVPHYFLPSFRLAIWDNIAMPKVQPLYDISPTLWWDRRKSGF</sequence>
<gene>
    <name evidence="1" type="ORF">NYG90_02550</name>
</gene>
<reference evidence="1 2" key="1">
    <citation type="journal article" date="2023" name="Microorganisms">
        <title>Isolation and Genomic Characteristics of Cat-Borne Campylobacter felis sp. nov. and Sheep-Borne Campylobacter ovis sp. nov.</title>
        <authorList>
            <person name="Wang H."/>
            <person name="Li Y."/>
            <person name="Gu Y."/>
            <person name="Zhou G."/>
            <person name="Chen X."/>
            <person name="Zhang X."/>
            <person name="Shao Z."/>
            <person name="Zhang J."/>
            <person name="Zhang M."/>
        </authorList>
    </citation>
    <scope>NUCLEOTIDE SEQUENCE [LARGE SCALE GENOMIC DNA]</scope>
    <source>
        <strain evidence="1 2">XJK30-2</strain>
    </source>
</reference>
<organism evidence="1 2">
    <name type="scientific">Helicobacter zhangjianzhongii</name>
    <dbReference type="NCBI Taxonomy" id="2974574"/>
    <lineage>
        <taxon>Bacteria</taxon>
        <taxon>Pseudomonadati</taxon>
        <taxon>Campylobacterota</taxon>
        <taxon>Epsilonproteobacteria</taxon>
        <taxon>Campylobacterales</taxon>
        <taxon>Helicobacteraceae</taxon>
        <taxon>Helicobacter</taxon>
    </lineage>
</organism>
<name>A0ACC6FR19_9HELI</name>
<evidence type="ECO:0000313" key="1">
    <source>
        <dbReference type="EMBL" id="MDL0081567.1"/>
    </source>
</evidence>
<protein>
    <submittedName>
        <fullName evidence="1">Extracellular solute-binding protein</fullName>
    </submittedName>
</protein>
<proteinExistence type="predicted"/>